<dbReference type="NCBIfam" id="TIGR01131">
    <property type="entry name" value="ATP_synt_6_or_A"/>
    <property type="match status" value="1"/>
</dbReference>
<evidence type="ECO:0000313" key="13">
    <source>
        <dbReference type="EMBL" id="KAB2953953.1"/>
    </source>
</evidence>
<evidence type="ECO:0000256" key="5">
    <source>
        <dbReference type="ARBA" id="ARBA00022692"/>
    </source>
</evidence>
<evidence type="ECO:0000256" key="10">
    <source>
        <dbReference type="ARBA" id="ARBA00023310"/>
    </source>
</evidence>
<evidence type="ECO:0000256" key="3">
    <source>
        <dbReference type="ARBA" id="ARBA00022448"/>
    </source>
</evidence>
<comment type="caution">
    <text evidence="13">The sequence shown here is derived from an EMBL/GenBank/DDBJ whole genome shotgun (WGS) entry which is preliminary data.</text>
</comment>
<evidence type="ECO:0000256" key="9">
    <source>
        <dbReference type="ARBA" id="ARBA00023136"/>
    </source>
</evidence>
<keyword evidence="14" id="KW-1185">Reference proteome</keyword>
<dbReference type="CDD" id="cd00310">
    <property type="entry name" value="ATP-synt_Fo_a_6"/>
    <property type="match status" value="1"/>
</dbReference>
<dbReference type="GO" id="GO:0045259">
    <property type="term" value="C:proton-transporting ATP synthase complex"/>
    <property type="evidence" value="ECO:0007669"/>
    <property type="project" value="UniProtKB-KW"/>
</dbReference>
<feature type="transmembrane region" description="Helical" evidence="11">
    <location>
        <begin position="66"/>
        <end position="89"/>
    </location>
</feature>
<keyword evidence="10 11" id="KW-0066">ATP synthesis</keyword>
<feature type="transmembrane region" description="Helical" evidence="11">
    <location>
        <begin position="174"/>
        <end position="195"/>
    </location>
</feature>
<feature type="transmembrane region" description="Helical" evidence="11">
    <location>
        <begin position="201"/>
        <end position="223"/>
    </location>
</feature>
<dbReference type="Pfam" id="PF00119">
    <property type="entry name" value="ATP-synt_A"/>
    <property type="match status" value="1"/>
</dbReference>
<evidence type="ECO:0000256" key="8">
    <source>
        <dbReference type="ARBA" id="ARBA00023065"/>
    </source>
</evidence>
<keyword evidence="9 11" id="KW-0472">Membrane</keyword>
<dbReference type="Proteomes" id="UP000468766">
    <property type="component" value="Unassembled WGS sequence"/>
</dbReference>
<keyword evidence="6 11" id="KW-0375">Hydrogen ion transport</keyword>
<dbReference type="Gene3D" id="1.20.120.220">
    <property type="entry name" value="ATP synthase, F0 complex, subunit A"/>
    <property type="match status" value="1"/>
</dbReference>
<keyword evidence="3 11" id="KW-0813">Transport</keyword>
<keyword evidence="4 11" id="KW-0138">CF(0)</keyword>
<protein>
    <recommendedName>
        <fullName evidence="11 12">ATP synthase subunit a</fullName>
    </recommendedName>
    <alternativeName>
        <fullName evidence="11">ATP synthase F0 sector subunit a</fullName>
    </alternativeName>
    <alternativeName>
        <fullName evidence="11">F-ATPase subunit 6</fullName>
    </alternativeName>
</protein>
<proteinExistence type="inferred from homology"/>
<dbReference type="PANTHER" id="PTHR42823">
    <property type="entry name" value="ATP SYNTHASE SUBUNIT A, CHLOROPLASTIC"/>
    <property type="match status" value="1"/>
</dbReference>
<evidence type="ECO:0000256" key="6">
    <source>
        <dbReference type="ARBA" id="ARBA00022781"/>
    </source>
</evidence>
<feature type="transmembrane region" description="Helical" evidence="11">
    <location>
        <begin position="6"/>
        <end position="28"/>
    </location>
</feature>
<feature type="transmembrane region" description="Helical" evidence="11">
    <location>
        <begin position="109"/>
        <end position="128"/>
    </location>
</feature>
<sequence length="232" mass="25681">MGMEFWADTLVATWITMAILIAVGFSVGRGATSGVPSRLVVAFEMVLEYIKNLIAENADYKKMGALLTYILTLLLFIFFSNTIGLFPNFTFGLGGIITKENMASPTGDLNTTLALALLTIVLVQIWGVRYNGMHYFAHFTSPHWLFLPLHLIELVTKPVTLAFRLYGNIYAKSILMGTLLKFIPFGLIFVLGGFIPHVIWLGFSLFIGAIQAFVFTILTIVYVSQAVNASDH</sequence>
<dbReference type="OrthoDB" id="9789241at2"/>
<dbReference type="SUPFAM" id="SSF81336">
    <property type="entry name" value="F1F0 ATP synthase subunit A"/>
    <property type="match status" value="1"/>
</dbReference>
<dbReference type="HAMAP" id="MF_01393">
    <property type="entry name" value="ATP_synth_a_bact"/>
    <property type="match status" value="1"/>
</dbReference>
<keyword evidence="11" id="KW-1003">Cell membrane</keyword>
<dbReference type="InterPro" id="IPR045082">
    <property type="entry name" value="ATP_syn_F0_a_bact/chloroplast"/>
</dbReference>
<dbReference type="GO" id="GO:0042777">
    <property type="term" value="P:proton motive force-driven plasma membrane ATP synthesis"/>
    <property type="evidence" value="ECO:0007669"/>
    <property type="project" value="TreeGrafter"/>
</dbReference>
<keyword evidence="5 11" id="KW-0812">Transmembrane</keyword>
<comment type="function">
    <text evidence="11 12">Key component of the proton channel; it plays a direct role in the translocation of protons across the membrane.</text>
</comment>
<dbReference type="GO" id="GO:0005886">
    <property type="term" value="C:plasma membrane"/>
    <property type="evidence" value="ECO:0007669"/>
    <property type="project" value="UniProtKB-SubCell"/>
</dbReference>
<dbReference type="PROSITE" id="PS00449">
    <property type="entry name" value="ATPASE_A"/>
    <property type="match status" value="1"/>
</dbReference>
<evidence type="ECO:0000256" key="1">
    <source>
        <dbReference type="ARBA" id="ARBA00004141"/>
    </source>
</evidence>
<reference evidence="13 14" key="1">
    <citation type="submission" date="2019-10" db="EMBL/GenBank/DDBJ databases">
        <title>Whole-genome sequence of the extremophile Heliorestis acidaminivorans DSM 24790.</title>
        <authorList>
            <person name="Kyndt J.A."/>
            <person name="Meyer T.E."/>
        </authorList>
    </citation>
    <scope>NUCLEOTIDE SEQUENCE [LARGE SCALE GENOMIC DNA]</scope>
    <source>
        <strain evidence="13 14">DSM 24790</strain>
    </source>
</reference>
<name>A0A6I0F3J9_9FIRM</name>
<accession>A0A6I0F3J9</accession>
<evidence type="ECO:0000256" key="11">
    <source>
        <dbReference type="HAMAP-Rule" id="MF_01393"/>
    </source>
</evidence>
<dbReference type="AlphaFoldDB" id="A0A6I0F3J9"/>
<dbReference type="InterPro" id="IPR035908">
    <property type="entry name" value="F0_ATP_A_sf"/>
</dbReference>
<evidence type="ECO:0000256" key="12">
    <source>
        <dbReference type="RuleBase" id="RU000483"/>
    </source>
</evidence>
<evidence type="ECO:0000256" key="4">
    <source>
        <dbReference type="ARBA" id="ARBA00022547"/>
    </source>
</evidence>
<comment type="subcellular location">
    <subcellularLocation>
        <location evidence="11 12">Cell membrane</location>
        <topology evidence="11 12">Multi-pass membrane protein</topology>
    </subcellularLocation>
    <subcellularLocation>
        <location evidence="1">Membrane</location>
        <topology evidence="1">Multi-pass membrane protein</topology>
    </subcellularLocation>
</comment>
<dbReference type="InterPro" id="IPR000568">
    <property type="entry name" value="ATP_synth_F0_asu"/>
</dbReference>
<keyword evidence="8 11" id="KW-0406">Ion transport</keyword>
<dbReference type="EMBL" id="WBXO01000002">
    <property type="protein sequence ID" value="KAB2953953.1"/>
    <property type="molecule type" value="Genomic_DNA"/>
</dbReference>
<organism evidence="13 14">
    <name type="scientific">Heliorestis acidaminivorans</name>
    <dbReference type="NCBI Taxonomy" id="553427"/>
    <lineage>
        <taxon>Bacteria</taxon>
        <taxon>Bacillati</taxon>
        <taxon>Bacillota</taxon>
        <taxon>Clostridia</taxon>
        <taxon>Eubacteriales</taxon>
        <taxon>Heliobacteriaceae</taxon>
        <taxon>Heliorestis</taxon>
    </lineage>
</organism>
<dbReference type="GO" id="GO:0046933">
    <property type="term" value="F:proton-transporting ATP synthase activity, rotational mechanism"/>
    <property type="evidence" value="ECO:0007669"/>
    <property type="project" value="UniProtKB-UniRule"/>
</dbReference>
<keyword evidence="7 11" id="KW-1133">Transmembrane helix</keyword>
<evidence type="ECO:0000313" key="14">
    <source>
        <dbReference type="Proteomes" id="UP000468766"/>
    </source>
</evidence>
<dbReference type="PANTHER" id="PTHR42823:SF3">
    <property type="entry name" value="ATP SYNTHASE SUBUNIT A, CHLOROPLASTIC"/>
    <property type="match status" value="1"/>
</dbReference>
<dbReference type="PRINTS" id="PR00123">
    <property type="entry name" value="ATPASEA"/>
</dbReference>
<evidence type="ECO:0000256" key="2">
    <source>
        <dbReference type="ARBA" id="ARBA00006810"/>
    </source>
</evidence>
<evidence type="ECO:0000256" key="7">
    <source>
        <dbReference type="ARBA" id="ARBA00022989"/>
    </source>
</evidence>
<comment type="similarity">
    <text evidence="2 11 12">Belongs to the ATPase A chain family.</text>
</comment>
<gene>
    <name evidence="11 13" type="primary">atpB</name>
    <name evidence="13" type="ORF">F9B85_04115</name>
</gene>
<dbReference type="InterPro" id="IPR023011">
    <property type="entry name" value="ATP_synth_F0_asu_AS"/>
</dbReference>